<keyword evidence="2" id="KW-1185">Reference proteome</keyword>
<dbReference type="AlphaFoldDB" id="A0A9J5WLK7"/>
<name>A0A9J5WLK7_SOLCO</name>
<proteinExistence type="predicted"/>
<sequence length="131" mass="14127">MIDFGQYYEFRALLLAIFDSVPPSSVRTGTSLSSITIGATPPFLGPRVGFQTPGLASVPSLGPPIVGASLIFASATMSVAKKKSFDRFVRLAPPRFGDTSRDKTYEVPWSGLHFLLVFRIGQGVVEISSFL</sequence>
<dbReference type="Proteomes" id="UP000824120">
    <property type="component" value="Chromosome 11"/>
</dbReference>
<evidence type="ECO:0000313" key="2">
    <source>
        <dbReference type="Proteomes" id="UP000824120"/>
    </source>
</evidence>
<organism evidence="1 2">
    <name type="scientific">Solanum commersonii</name>
    <name type="common">Commerson's wild potato</name>
    <name type="synonym">Commerson's nightshade</name>
    <dbReference type="NCBI Taxonomy" id="4109"/>
    <lineage>
        <taxon>Eukaryota</taxon>
        <taxon>Viridiplantae</taxon>
        <taxon>Streptophyta</taxon>
        <taxon>Embryophyta</taxon>
        <taxon>Tracheophyta</taxon>
        <taxon>Spermatophyta</taxon>
        <taxon>Magnoliopsida</taxon>
        <taxon>eudicotyledons</taxon>
        <taxon>Gunneridae</taxon>
        <taxon>Pentapetalae</taxon>
        <taxon>asterids</taxon>
        <taxon>lamiids</taxon>
        <taxon>Solanales</taxon>
        <taxon>Solanaceae</taxon>
        <taxon>Solanoideae</taxon>
        <taxon>Solaneae</taxon>
        <taxon>Solanum</taxon>
    </lineage>
</organism>
<comment type="caution">
    <text evidence="1">The sequence shown here is derived from an EMBL/GenBank/DDBJ whole genome shotgun (WGS) entry which is preliminary data.</text>
</comment>
<accession>A0A9J5WLK7</accession>
<reference evidence="1 2" key="1">
    <citation type="submission" date="2020-09" db="EMBL/GenBank/DDBJ databases">
        <title>De no assembly of potato wild relative species, Solanum commersonii.</title>
        <authorList>
            <person name="Cho K."/>
        </authorList>
    </citation>
    <scope>NUCLEOTIDE SEQUENCE [LARGE SCALE GENOMIC DNA]</scope>
    <source>
        <strain evidence="1">LZ3.2</strain>
        <tissue evidence="1">Leaf</tissue>
    </source>
</reference>
<evidence type="ECO:0000313" key="1">
    <source>
        <dbReference type="EMBL" id="KAG5576795.1"/>
    </source>
</evidence>
<dbReference type="EMBL" id="JACXVP010000011">
    <property type="protein sequence ID" value="KAG5576795.1"/>
    <property type="molecule type" value="Genomic_DNA"/>
</dbReference>
<protein>
    <submittedName>
        <fullName evidence="1">Uncharacterized protein</fullName>
    </submittedName>
</protein>
<gene>
    <name evidence="1" type="ORF">H5410_056929</name>
</gene>